<evidence type="ECO:0000313" key="1">
    <source>
        <dbReference type="EMBL" id="KNZ60899.1"/>
    </source>
</evidence>
<organism evidence="1 2">
    <name type="scientific">Puccinia sorghi</name>
    <dbReference type="NCBI Taxonomy" id="27349"/>
    <lineage>
        <taxon>Eukaryota</taxon>
        <taxon>Fungi</taxon>
        <taxon>Dikarya</taxon>
        <taxon>Basidiomycota</taxon>
        <taxon>Pucciniomycotina</taxon>
        <taxon>Pucciniomycetes</taxon>
        <taxon>Pucciniales</taxon>
        <taxon>Pucciniaceae</taxon>
        <taxon>Puccinia</taxon>
    </lineage>
</organism>
<gene>
    <name evidence="1" type="ORF">VP01_1485g1</name>
</gene>
<dbReference type="VEuPathDB" id="FungiDB:VP01_1485g1"/>
<comment type="caution">
    <text evidence="1">The sequence shown here is derived from an EMBL/GenBank/DDBJ whole genome shotgun (WGS) entry which is preliminary data.</text>
</comment>
<evidence type="ECO:0000313" key="2">
    <source>
        <dbReference type="Proteomes" id="UP000037035"/>
    </source>
</evidence>
<proteinExistence type="predicted"/>
<sequence length="564" mass="64251">MISACFRSFIGGEVMKIFFHRGQGKETIVTRKIKMFRNITNGLNKLSLIICFLPASKGPKEKELSQEVSEVRVVSGYNESIPPRSEAPASKSQEIEARTLHNTSERNLSLSLGWALMNLPSNIFIYFDKLHLISLYDKVKSYLPRRLSELTFQRNSCKIRTSSPLPDTKSKEICQICKQHGSKSPSADSDISEFPGERARRDLEPNSQGIFFFSLANQAIMEFMRIPEFTDPKHVERVLNMIIHQILQKEITPESTKKFLKKARASSNSVISGALSMVPEKLSYWILKNQVAPLASSGIAHWDPMDHGEFNKLTKIISKNSINRGVVACFEFHKFSPQRIVSSDLDSHLSFPYFIFLLENVNMLLQSHFVIIMHSYWFVTEKRLGDPKKRNKEKAIFSRKQVSAHLKSKSREAGSQESIIVLRVVCDTCVWGSQTCRLGAQGSIFLSSPKWRNRTQTRQVANRCARTCALTSVFMYKRHQPRSTEFCRICVLRHMVKASSLAYTQVAKGEKGLKLIILQECHKTGNIHTVFPMNLGQKKIKKMLSYGDQGFSLAPLDHLKISYF</sequence>
<dbReference type="Proteomes" id="UP000037035">
    <property type="component" value="Unassembled WGS sequence"/>
</dbReference>
<reference evidence="1 2" key="1">
    <citation type="submission" date="2015-08" db="EMBL/GenBank/DDBJ databases">
        <title>Next Generation Sequencing and Analysis of the Genome of Puccinia sorghi L Schw, the Causal Agent of Maize Common Rust.</title>
        <authorList>
            <person name="Rochi L."/>
            <person name="Burguener G."/>
            <person name="Darino M."/>
            <person name="Turjanski A."/>
            <person name="Kreff E."/>
            <person name="Dieguez M.J."/>
            <person name="Sacco F."/>
        </authorList>
    </citation>
    <scope>NUCLEOTIDE SEQUENCE [LARGE SCALE GENOMIC DNA]</scope>
    <source>
        <strain evidence="1 2">RO10H11247</strain>
    </source>
</reference>
<accession>A0A0L6VJM4</accession>
<dbReference type="AlphaFoldDB" id="A0A0L6VJM4"/>
<keyword evidence="2" id="KW-1185">Reference proteome</keyword>
<protein>
    <submittedName>
        <fullName evidence="1">Uncharacterized protein</fullName>
    </submittedName>
</protein>
<name>A0A0L6VJM4_9BASI</name>
<dbReference type="EMBL" id="LAVV01005397">
    <property type="protein sequence ID" value="KNZ60899.1"/>
    <property type="molecule type" value="Genomic_DNA"/>
</dbReference>